<feature type="compositionally biased region" description="Polar residues" evidence="1">
    <location>
        <begin position="1"/>
        <end position="20"/>
    </location>
</feature>
<gene>
    <name evidence="2" type="ORF">Bhyg_08958</name>
</gene>
<name>A0A9Q0S4T8_9DIPT</name>
<dbReference type="OrthoDB" id="7476433at2759"/>
<proteinExistence type="predicted"/>
<protein>
    <submittedName>
        <fullName evidence="2">Uncharacterized protein</fullName>
    </submittedName>
</protein>
<comment type="caution">
    <text evidence="2">The sequence shown here is derived from an EMBL/GenBank/DDBJ whole genome shotgun (WGS) entry which is preliminary data.</text>
</comment>
<accession>A0A9Q0S4T8</accession>
<evidence type="ECO:0000313" key="2">
    <source>
        <dbReference type="EMBL" id="KAJ6643993.1"/>
    </source>
</evidence>
<keyword evidence="3" id="KW-1185">Reference proteome</keyword>
<reference evidence="2" key="1">
    <citation type="submission" date="2022-07" db="EMBL/GenBank/DDBJ databases">
        <authorList>
            <person name="Trinca V."/>
            <person name="Uliana J.V.C."/>
            <person name="Torres T.T."/>
            <person name="Ward R.J."/>
            <person name="Monesi N."/>
        </authorList>
    </citation>
    <scope>NUCLEOTIDE SEQUENCE</scope>
    <source>
        <strain evidence="2">HSMRA1968</strain>
        <tissue evidence="2">Whole embryos</tissue>
    </source>
</reference>
<organism evidence="2 3">
    <name type="scientific">Pseudolycoriella hygida</name>
    <dbReference type="NCBI Taxonomy" id="35572"/>
    <lineage>
        <taxon>Eukaryota</taxon>
        <taxon>Metazoa</taxon>
        <taxon>Ecdysozoa</taxon>
        <taxon>Arthropoda</taxon>
        <taxon>Hexapoda</taxon>
        <taxon>Insecta</taxon>
        <taxon>Pterygota</taxon>
        <taxon>Neoptera</taxon>
        <taxon>Endopterygota</taxon>
        <taxon>Diptera</taxon>
        <taxon>Nematocera</taxon>
        <taxon>Sciaroidea</taxon>
        <taxon>Sciaridae</taxon>
        <taxon>Pseudolycoriella</taxon>
    </lineage>
</organism>
<evidence type="ECO:0000256" key="1">
    <source>
        <dbReference type="SAM" id="MobiDB-lite"/>
    </source>
</evidence>
<dbReference type="Proteomes" id="UP001151699">
    <property type="component" value="Chromosome B"/>
</dbReference>
<dbReference type="EMBL" id="WJQU01000002">
    <property type="protein sequence ID" value="KAJ6643993.1"/>
    <property type="molecule type" value="Genomic_DNA"/>
</dbReference>
<sequence length="279" mass="30946">MSNNAGGKQIMENQFPSKSLSGRGENRVDATAKINKFEHDRITSAGRRDEYQADAISDRNNFYSKQLNEQAEHLYGKIQSRTFSSSVNGSETPSSIGSGNYDRCNANIQLNGGTKRCDNSNGIVMNCVNNNNFDGGQLHHFHQHNGINNNMSDNLLNDGYVCQNKMNLVPPIGSAVHGNIRRSSGETNRNMLRTNRYNGSHLSAPGTHQLAHMMHTLSSPESAYSTGYSTDGTSPADKFHHLRLAKAILQIAIRHYKTITNGHPIYLYQPLRAHIVEAF</sequence>
<evidence type="ECO:0000313" key="3">
    <source>
        <dbReference type="Proteomes" id="UP001151699"/>
    </source>
</evidence>
<dbReference type="AlphaFoldDB" id="A0A9Q0S4T8"/>
<feature type="region of interest" description="Disordered" evidence="1">
    <location>
        <begin position="1"/>
        <end position="26"/>
    </location>
</feature>